<feature type="domain" description="DUF4214" evidence="1">
    <location>
        <begin position="274"/>
        <end position="344"/>
    </location>
</feature>
<dbReference type="InterPro" id="IPR011049">
    <property type="entry name" value="Serralysin-like_metalloprot_C"/>
</dbReference>
<dbReference type="InterPro" id="IPR038255">
    <property type="entry name" value="PBS_linker_sf"/>
</dbReference>
<dbReference type="Gene3D" id="2.60.120.380">
    <property type="match status" value="1"/>
</dbReference>
<dbReference type="Pfam" id="PF13946">
    <property type="entry name" value="DUF4214"/>
    <property type="match status" value="1"/>
</dbReference>
<dbReference type="AlphaFoldDB" id="A0A2S2DFH2"/>
<dbReference type="EMBL" id="CP029343">
    <property type="protein sequence ID" value="AWL03616.1"/>
    <property type="molecule type" value="Genomic_DNA"/>
</dbReference>
<dbReference type="SUPFAM" id="SSF51120">
    <property type="entry name" value="beta-Roll"/>
    <property type="match status" value="1"/>
</dbReference>
<proteinExistence type="predicted"/>
<accession>A0A2S2DFH2</accession>
<dbReference type="OrthoDB" id="480426at2"/>
<gene>
    <name evidence="2" type="ORF">DIR46_03620</name>
</gene>
<reference evidence="2 3" key="1">
    <citation type="submission" date="2018-05" db="EMBL/GenBank/DDBJ databases">
        <title>Complete genome sequence of Massilia oculi sp. nov. CCUG 43427T (=DSM 26321T), the type strain of M. oculi, and comparison with genome sequences of other Massilia strains.</title>
        <authorList>
            <person name="Zhu B."/>
        </authorList>
    </citation>
    <scope>NUCLEOTIDE SEQUENCE [LARGE SCALE GENOMIC DNA]</scope>
    <source>
        <strain evidence="2 3">CCUG 43427</strain>
    </source>
</reference>
<name>A0A2S2DFH2_9BURK</name>
<sequence>MKTSHCARSIMPNYSQDHRYTLTPNEMDWAWRLDLRPVQDPELGQYYGRTAHFGTHDPYASQDDVFVFHATRGMAYTVQSGSYFDPVDLRVFDDLGKEIASDDGSGAYGYDYASFVAPYTGWYYIDASWSQDYYDTYASLNVYEDRAPVYPPTNAIVGAGGHDMLYGTRSDDIVDGGAGIDTFVLEGYRDEYAVSVKDGTITVTDLLGLDGVDTLRNVERLSFEGGDYISYETTGFPAEAYRLYQAAFDRTPDKGGLGYWIGQMGDGASLHAVADAFVHSAEFGKLVGAAASNADIITLLYANVLDRAPDADGFAFWKQALDSKAITVADMVVGFSESPENQARVIGSLEAGYEFIVT</sequence>
<dbReference type="KEGG" id="mtim:DIR46_03620"/>
<keyword evidence="3" id="KW-1185">Reference proteome</keyword>
<evidence type="ECO:0000313" key="3">
    <source>
        <dbReference type="Proteomes" id="UP000245820"/>
    </source>
</evidence>
<dbReference type="InterPro" id="IPR025282">
    <property type="entry name" value="DUF4214"/>
</dbReference>
<dbReference type="Gene3D" id="1.10.3130.20">
    <property type="entry name" value="Phycobilisome linker domain"/>
    <property type="match status" value="1"/>
</dbReference>
<evidence type="ECO:0000259" key="1">
    <source>
        <dbReference type="Pfam" id="PF13946"/>
    </source>
</evidence>
<evidence type="ECO:0000313" key="2">
    <source>
        <dbReference type="EMBL" id="AWL03616.1"/>
    </source>
</evidence>
<dbReference type="Proteomes" id="UP000245820">
    <property type="component" value="Chromosome"/>
</dbReference>
<organism evidence="2 3">
    <name type="scientific">Massilia oculi</name>
    <dbReference type="NCBI Taxonomy" id="945844"/>
    <lineage>
        <taxon>Bacteria</taxon>
        <taxon>Pseudomonadati</taxon>
        <taxon>Pseudomonadota</taxon>
        <taxon>Betaproteobacteria</taxon>
        <taxon>Burkholderiales</taxon>
        <taxon>Oxalobacteraceae</taxon>
        <taxon>Telluria group</taxon>
        <taxon>Massilia</taxon>
    </lineage>
</organism>
<protein>
    <recommendedName>
        <fullName evidence="1">DUF4214 domain-containing protein</fullName>
    </recommendedName>
</protein>